<evidence type="ECO:0000313" key="4">
    <source>
        <dbReference type="EMBL" id="CNU45350.1"/>
    </source>
</evidence>
<dbReference type="Proteomes" id="UP000041314">
    <property type="component" value="Unassembled WGS sequence"/>
</dbReference>
<dbReference type="Proteomes" id="UP000039541">
    <property type="component" value="Unassembled WGS sequence"/>
</dbReference>
<evidence type="ECO:0000313" key="3">
    <source>
        <dbReference type="EMBL" id="CNT97043.1"/>
    </source>
</evidence>
<gene>
    <name evidence="3" type="ORF">ERS008198_01565</name>
    <name evidence="4" type="ORF">ERS008202_02780</name>
    <name evidence="2" type="ORF">ERS008207_00698</name>
</gene>
<accession>A0A655BS33</accession>
<dbReference type="EMBL" id="CQPA01000008">
    <property type="protein sequence ID" value="CNT97043.1"/>
    <property type="molecule type" value="Genomic_DNA"/>
</dbReference>
<evidence type="ECO:0000256" key="1">
    <source>
        <dbReference type="SAM" id="MobiDB-lite"/>
    </source>
</evidence>
<dbReference type="AntiFam" id="ANF00215">
    <property type="entry name" value="Shadow ORF (opposite nolG)"/>
</dbReference>
<dbReference type="AlphaFoldDB" id="A0A655BS33"/>
<evidence type="ECO:0000313" key="5">
    <source>
        <dbReference type="Proteomes" id="UP000039541"/>
    </source>
</evidence>
<dbReference type="EMBL" id="CQPD01000005">
    <property type="protein sequence ID" value="CNT71481.1"/>
    <property type="molecule type" value="Genomic_DNA"/>
</dbReference>
<reference evidence="5 6" key="1">
    <citation type="submission" date="2015-03" db="EMBL/GenBank/DDBJ databases">
        <authorList>
            <consortium name="Pathogen Informatics"/>
        </authorList>
    </citation>
    <scope>NUCLEOTIDE SEQUENCE [LARGE SCALE GENOMIC DNA]</scope>
    <source>
        <strain evidence="4 5">3476</strain>
        <strain evidence="3 6">A1104</strain>
        <strain evidence="2 7">D4891</strain>
    </source>
</reference>
<evidence type="ECO:0000313" key="6">
    <source>
        <dbReference type="Proteomes" id="UP000041314"/>
    </source>
</evidence>
<name>A0A655BS33_SALET</name>
<protein>
    <submittedName>
        <fullName evidence="2">Uncharacterized protein</fullName>
    </submittedName>
</protein>
<feature type="region of interest" description="Disordered" evidence="1">
    <location>
        <begin position="33"/>
        <end position="54"/>
    </location>
</feature>
<sequence>MRGLLDLSIQPHIIGVSVSETTSEMPIATERVTANSRNNRPGRPPINSSGRNTATSDRLMEMTVNPTSRVPCNAACKGFIPASRWRAIFSSTTMASSTTNPVAIVSAISDRLLRLKPHRYMAAKVPMSETGTATAGISVARPERRNKNTTRITNATEIASVSSTSCSDARIVGERSWAICKSIAAGIIARSSGSFARMPSTV</sequence>
<proteinExistence type="predicted"/>
<dbReference type="Proteomes" id="UP000042394">
    <property type="component" value="Unassembled WGS sequence"/>
</dbReference>
<organism evidence="2 7">
    <name type="scientific">Salmonella enterica subsp. enterica serovar Bovismorbificans</name>
    <dbReference type="NCBI Taxonomy" id="58097"/>
    <lineage>
        <taxon>Bacteria</taxon>
        <taxon>Pseudomonadati</taxon>
        <taxon>Pseudomonadota</taxon>
        <taxon>Gammaproteobacteria</taxon>
        <taxon>Enterobacterales</taxon>
        <taxon>Enterobacteriaceae</taxon>
        <taxon>Salmonella</taxon>
    </lineage>
</organism>
<evidence type="ECO:0000313" key="2">
    <source>
        <dbReference type="EMBL" id="CNT71481.1"/>
    </source>
</evidence>
<dbReference type="EMBL" id="CQPC01000037">
    <property type="protein sequence ID" value="CNU45350.1"/>
    <property type="molecule type" value="Genomic_DNA"/>
</dbReference>
<evidence type="ECO:0000313" key="7">
    <source>
        <dbReference type="Proteomes" id="UP000042394"/>
    </source>
</evidence>